<dbReference type="Proteomes" id="UP001165960">
    <property type="component" value="Unassembled WGS sequence"/>
</dbReference>
<proteinExistence type="predicted"/>
<evidence type="ECO:0000313" key="1">
    <source>
        <dbReference type="EMBL" id="KAJ9064153.1"/>
    </source>
</evidence>
<accession>A0ACC2SPE5</accession>
<gene>
    <name evidence="1" type="ORF">DSO57_1033368</name>
</gene>
<name>A0ACC2SPE5_9FUNG</name>
<comment type="caution">
    <text evidence="1">The sequence shown here is derived from an EMBL/GenBank/DDBJ whole genome shotgun (WGS) entry which is preliminary data.</text>
</comment>
<dbReference type="EMBL" id="QTSX02004522">
    <property type="protein sequence ID" value="KAJ9064153.1"/>
    <property type="molecule type" value="Genomic_DNA"/>
</dbReference>
<protein>
    <submittedName>
        <fullName evidence="1">Uncharacterized protein</fullName>
    </submittedName>
</protein>
<evidence type="ECO:0000313" key="2">
    <source>
        <dbReference type="Proteomes" id="UP001165960"/>
    </source>
</evidence>
<keyword evidence="2" id="KW-1185">Reference proteome</keyword>
<organism evidence="1 2">
    <name type="scientific">Entomophthora muscae</name>
    <dbReference type="NCBI Taxonomy" id="34485"/>
    <lineage>
        <taxon>Eukaryota</taxon>
        <taxon>Fungi</taxon>
        <taxon>Fungi incertae sedis</taxon>
        <taxon>Zoopagomycota</taxon>
        <taxon>Entomophthoromycotina</taxon>
        <taxon>Entomophthoromycetes</taxon>
        <taxon>Entomophthorales</taxon>
        <taxon>Entomophthoraceae</taxon>
        <taxon>Entomophthora</taxon>
    </lineage>
</organism>
<reference evidence="1" key="1">
    <citation type="submission" date="2022-04" db="EMBL/GenBank/DDBJ databases">
        <title>Genome of the entomopathogenic fungus Entomophthora muscae.</title>
        <authorList>
            <person name="Elya C."/>
            <person name="Lovett B.R."/>
            <person name="Lee E."/>
            <person name="Macias A.M."/>
            <person name="Hajek A.E."/>
            <person name="De Bivort B.L."/>
            <person name="Kasson M.T."/>
            <person name="De Fine Licht H.H."/>
            <person name="Stajich J.E."/>
        </authorList>
    </citation>
    <scope>NUCLEOTIDE SEQUENCE</scope>
    <source>
        <strain evidence="1">Berkeley</strain>
    </source>
</reference>
<sequence length="549" mass="61174">MPYLGFSYSYQYLQRVIKQKLYYPQGCIKASPLNGLRITSTPQDCHLDASENSNDSRNIPESPNAPIAGSLNKVKHSDSLACEVNQVSEAQYLEEEDQVKFSTKSSIIPEEYSEKKQDLVHEVLISKDKGTSLAAPIALLYPDLLEPSPVDHNIRGEDSAKDDDFVLHEVEIVGLVTFQKLPLSLPEPLPAEDPGTAKPFPIGAGDCFKDEKLSEDDKASQEEKVVELLISQVEYISLAENVTVSLLSLPKSLPPKEPSFILQPHNKSCSRKGIEYHLESFGSLDLTEVNPGQFSFPGITDRYIQPGHFPCEDHQSCAKVDLTRAKVCYNDVGDFKDDEVPSLTEPEEIRCSQDKDQSLIPLSSECCSKDEDTEKDIQEAESVAFPISQVEKESLVEKIVVPPFSPPELLPPEDSDTNPHESSFIPLLALPHCKKDFKTELLHSDEMQEPQDLPLPNVALLSSIADELYDKLLVDQSLWEEEPTEIQSVLKKLSVDTKLKDGQLFKLYKDKGLPYVCLSLRTDSVVASHKATGHGVIQKTLAQLQKHCY</sequence>